<dbReference type="InterPro" id="IPR005645">
    <property type="entry name" value="FSH-like_dom"/>
</dbReference>
<dbReference type="GO" id="GO:0005737">
    <property type="term" value="C:cytoplasm"/>
    <property type="evidence" value="ECO:0007669"/>
    <property type="project" value="TreeGrafter"/>
</dbReference>
<dbReference type="InterPro" id="IPR050593">
    <property type="entry name" value="LovG"/>
</dbReference>
<dbReference type="GO" id="GO:0005634">
    <property type="term" value="C:nucleus"/>
    <property type="evidence" value="ECO:0007669"/>
    <property type="project" value="TreeGrafter"/>
</dbReference>
<feature type="domain" description="Serine hydrolase" evidence="2">
    <location>
        <begin position="2"/>
        <end position="195"/>
    </location>
</feature>
<dbReference type="Gene3D" id="3.40.50.1820">
    <property type="entry name" value="alpha/beta hydrolase"/>
    <property type="match status" value="1"/>
</dbReference>
<dbReference type="Proteomes" id="UP000799291">
    <property type="component" value="Unassembled WGS sequence"/>
</dbReference>
<gene>
    <name evidence="3" type="ORF">K458DRAFT_476588</name>
</gene>
<keyword evidence="1" id="KW-0378">Hydrolase</keyword>
<dbReference type="PANTHER" id="PTHR48070">
    <property type="entry name" value="ESTERASE OVCA2"/>
    <property type="match status" value="1"/>
</dbReference>
<dbReference type="EMBL" id="MU005576">
    <property type="protein sequence ID" value="KAF2686892.1"/>
    <property type="molecule type" value="Genomic_DNA"/>
</dbReference>
<accession>A0A6G1J8N8</accession>
<organism evidence="3 4">
    <name type="scientific">Lentithecium fluviatile CBS 122367</name>
    <dbReference type="NCBI Taxonomy" id="1168545"/>
    <lineage>
        <taxon>Eukaryota</taxon>
        <taxon>Fungi</taxon>
        <taxon>Dikarya</taxon>
        <taxon>Ascomycota</taxon>
        <taxon>Pezizomycotina</taxon>
        <taxon>Dothideomycetes</taxon>
        <taxon>Pleosporomycetidae</taxon>
        <taxon>Pleosporales</taxon>
        <taxon>Massarineae</taxon>
        <taxon>Lentitheciaceae</taxon>
        <taxon>Lentithecium</taxon>
    </lineage>
</organism>
<dbReference type="SUPFAM" id="SSF53474">
    <property type="entry name" value="alpha/beta-Hydrolases"/>
    <property type="match status" value="1"/>
</dbReference>
<dbReference type="InterPro" id="IPR029058">
    <property type="entry name" value="AB_hydrolase_fold"/>
</dbReference>
<evidence type="ECO:0000313" key="3">
    <source>
        <dbReference type="EMBL" id="KAF2686892.1"/>
    </source>
</evidence>
<protein>
    <submittedName>
        <fullName evidence="3">DUF341 domain protein</fullName>
    </submittedName>
</protein>
<name>A0A6G1J8N8_9PLEO</name>
<dbReference type="Pfam" id="PF03959">
    <property type="entry name" value="FSH1"/>
    <property type="match status" value="1"/>
</dbReference>
<reference evidence="3" key="1">
    <citation type="journal article" date="2020" name="Stud. Mycol.">
        <title>101 Dothideomycetes genomes: a test case for predicting lifestyles and emergence of pathogens.</title>
        <authorList>
            <person name="Haridas S."/>
            <person name="Albert R."/>
            <person name="Binder M."/>
            <person name="Bloem J."/>
            <person name="Labutti K."/>
            <person name="Salamov A."/>
            <person name="Andreopoulos B."/>
            <person name="Baker S."/>
            <person name="Barry K."/>
            <person name="Bills G."/>
            <person name="Bluhm B."/>
            <person name="Cannon C."/>
            <person name="Castanera R."/>
            <person name="Culley D."/>
            <person name="Daum C."/>
            <person name="Ezra D."/>
            <person name="Gonzalez J."/>
            <person name="Henrissat B."/>
            <person name="Kuo A."/>
            <person name="Liang C."/>
            <person name="Lipzen A."/>
            <person name="Lutzoni F."/>
            <person name="Magnuson J."/>
            <person name="Mondo S."/>
            <person name="Nolan M."/>
            <person name="Ohm R."/>
            <person name="Pangilinan J."/>
            <person name="Park H.-J."/>
            <person name="Ramirez L."/>
            <person name="Alfaro M."/>
            <person name="Sun H."/>
            <person name="Tritt A."/>
            <person name="Yoshinaga Y."/>
            <person name="Zwiers L.-H."/>
            <person name="Turgeon B."/>
            <person name="Goodwin S."/>
            <person name="Spatafora J."/>
            <person name="Crous P."/>
            <person name="Grigoriev I."/>
        </authorList>
    </citation>
    <scope>NUCLEOTIDE SEQUENCE</scope>
    <source>
        <strain evidence="3">CBS 122367</strain>
    </source>
</reference>
<evidence type="ECO:0000256" key="1">
    <source>
        <dbReference type="ARBA" id="ARBA00022801"/>
    </source>
</evidence>
<evidence type="ECO:0000313" key="4">
    <source>
        <dbReference type="Proteomes" id="UP000799291"/>
    </source>
</evidence>
<dbReference type="GO" id="GO:0016787">
    <property type="term" value="F:hydrolase activity"/>
    <property type="evidence" value="ECO:0007669"/>
    <property type="project" value="UniProtKB-KW"/>
</dbReference>
<dbReference type="AlphaFoldDB" id="A0A6G1J8N8"/>
<keyword evidence="4" id="KW-1185">Reference proteome</keyword>
<dbReference type="PANTHER" id="PTHR48070:SF4">
    <property type="entry name" value="ESTERASE ALNB"/>
    <property type="match status" value="1"/>
</dbReference>
<dbReference type="OrthoDB" id="2094269at2759"/>
<proteinExistence type="predicted"/>
<dbReference type="GO" id="GO:0019748">
    <property type="term" value="P:secondary metabolic process"/>
    <property type="evidence" value="ECO:0007669"/>
    <property type="project" value="TreeGrafter"/>
</dbReference>
<sequence>MHFLCLHGLGTNNHVFQTQTATIRYDMDKHHTFEFVEGTEVMPIAIEIAGHYPSGDTYFGYYTSDSESILQALDRLEVYIAEEGPFDGAIGFSQGATLLSTYLIKLGREQPGRIPPFRCAIFFSAAQPHDIIALADGVLKGVEPDAEGPLIRLPTAHMWGHKDTTYRTESEILCSMCEPSLRDTYVHGQGHEIPGPRAKEDVQFCLRTIRRTIDKAAVEH</sequence>
<evidence type="ECO:0000259" key="2">
    <source>
        <dbReference type="Pfam" id="PF03959"/>
    </source>
</evidence>